<dbReference type="Proteomes" id="UP000596329">
    <property type="component" value="Chromosome"/>
</dbReference>
<evidence type="ECO:0000313" key="1">
    <source>
        <dbReference type="EMBL" id="QRE04733.1"/>
    </source>
</evidence>
<evidence type="ECO:0000313" key="2">
    <source>
        <dbReference type="Proteomes" id="UP000596329"/>
    </source>
</evidence>
<gene>
    <name evidence="1" type="ORF">H0H26_03820</name>
</gene>
<proteinExistence type="predicted"/>
<dbReference type="AlphaFoldDB" id="A0A8G2L8F6"/>
<reference evidence="1 2" key="1">
    <citation type="submission" date="2020-07" db="EMBL/GenBank/DDBJ databases">
        <title>Genomic characterization of Flavobacterium psychrophilum strains.</title>
        <authorList>
            <person name="Castillo D."/>
            <person name="Jorgensen J."/>
            <person name="Middelboe M."/>
        </authorList>
    </citation>
    <scope>NUCLEOTIDE SEQUENCE [LARGE SCALE GENOMIC DNA]</scope>
    <source>
        <strain evidence="1 2">FPS-R7</strain>
    </source>
</reference>
<organism evidence="1 2">
    <name type="scientific">Flavobacterium psychrophilum</name>
    <dbReference type="NCBI Taxonomy" id="96345"/>
    <lineage>
        <taxon>Bacteria</taxon>
        <taxon>Pseudomonadati</taxon>
        <taxon>Bacteroidota</taxon>
        <taxon>Flavobacteriia</taxon>
        <taxon>Flavobacteriales</taxon>
        <taxon>Flavobacteriaceae</taxon>
        <taxon>Flavobacterium</taxon>
    </lineage>
</organism>
<protein>
    <submittedName>
        <fullName evidence="1">Uncharacterized protein</fullName>
    </submittedName>
</protein>
<accession>A0A8G2L8F6</accession>
<sequence>MNEEICEYKQSEVYFINNKLLDYRKQCKALLKQIQNEKILKCQLEKEQLEEKSKMALEIKPSFKIQINGPINILTDAYKKMMYEIKPNGTPYIQYKIKEVTKFICDNYIDEHGNELSPLTIRTYLSPTRSDKDPNNDWKIKL</sequence>
<dbReference type="RefSeq" id="WP_063742125.1">
    <property type="nucleotide sequence ID" value="NZ_CP059075.1"/>
</dbReference>
<name>A0A8G2L8F6_FLAPS</name>
<dbReference type="EMBL" id="CP059075">
    <property type="protein sequence ID" value="QRE04733.1"/>
    <property type="molecule type" value="Genomic_DNA"/>
</dbReference>